<evidence type="ECO:0000256" key="4">
    <source>
        <dbReference type="ARBA" id="ARBA00022723"/>
    </source>
</evidence>
<dbReference type="GO" id="GO:0005634">
    <property type="term" value="C:nucleus"/>
    <property type="evidence" value="ECO:0007669"/>
    <property type="project" value="TreeGrafter"/>
</dbReference>
<dbReference type="GO" id="GO:0008270">
    <property type="term" value="F:zinc ion binding"/>
    <property type="evidence" value="ECO:0007669"/>
    <property type="project" value="UniProtKB-KW"/>
</dbReference>
<keyword evidence="5 7" id="KW-0863">Zinc-finger</keyword>
<evidence type="ECO:0000256" key="5">
    <source>
        <dbReference type="ARBA" id="ARBA00022771"/>
    </source>
</evidence>
<accession>A0AAN6GNV8</accession>
<feature type="domain" description="CTLH" evidence="9">
    <location>
        <begin position="212"/>
        <end position="250"/>
    </location>
</feature>
<dbReference type="GO" id="GO:0043161">
    <property type="term" value="P:proteasome-mediated ubiquitin-dependent protein catabolic process"/>
    <property type="evidence" value="ECO:0007669"/>
    <property type="project" value="InterPro"/>
</dbReference>
<evidence type="ECO:0000256" key="2">
    <source>
        <dbReference type="ARBA" id="ARBA00010615"/>
    </source>
</evidence>
<evidence type="ECO:0000313" key="12">
    <source>
        <dbReference type="Proteomes" id="UP001176517"/>
    </source>
</evidence>
<dbReference type="GO" id="GO:0061630">
    <property type="term" value="F:ubiquitin protein ligase activity"/>
    <property type="evidence" value="ECO:0007669"/>
    <property type="project" value="InterPro"/>
</dbReference>
<dbReference type="InterPro" id="IPR006595">
    <property type="entry name" value="CTLH_C"/>
</dbReference>
<sequence length="636" mass="68435">MSTVVGATAGALATAAPSAPAPALDAILLLEQPLAHLPYDQLKNLLHTQQRLIQRELDLAQTNLLTLAQQQSAQPLDPATVAAQIDGSVKRLKALKRRLAQLNAHTKTTLSTASSRYAHLNDLHAITSTADPAFQHWSRTRLQRILVDYMLRHGATKAAAHLTSSAAIPTLVDTSLFAEIDKIEASLYPNFAPAAAATTSNNPPPDGHCGRALAWCAENRPGLEAIGSRLEFDLRMQVYIELARTRTPQSLREAITYLRTHLLPMQQHHHQPGTQASADTSKMELDSDDRIDDDDEDNNNNNNGEDGLERHFRRRNAGGDRPTSSATSVPSRKKQISRALGLLACPPGSPAYADLYHIDRWASLRAQFRSCALLVHSLPPQPMLHIALSAGLSSLKVPQCYAEEQDMMQEAEMIQHEKRRRRRRAREREEGGNDTGTGGSSTAEGISATGQAVDRAMELSGRSAIEVSIPASSTLAGPGASSTVMDLSASTSSLMSASTTSSASFSVAGGGPTPSAFGLAQMGAKTPLAGTDHTQRQHKHGLAKRNPDCPICERSGLGMLAKEVPWSHHENSTIVCRLGGHVMSDDDPPMCLPNGRVYSQSALEELALQSPDGTTVVDPDTGDAFPFASLRKMYIS</sequence>
<reference evidence="11" key="1">
    <citation type="journal article" date="2023" name="PhytoFront">
        <title>Draft Genome Resources of Seven Strains of Tilletia horrida, Causal Agent of Kernel Smut of Rice.</title>
        <authorList>
            <person name="Khanal S."/>
            <person name="Antony Babu S."/>
            <person name="Zhou X.G."/>
        </authorList>
    </citation>
    <scope>NUCLEOTIDE SEQUENCE</scope>
    <source>
        <strain evidence="11">TX6</strain>
    </source>
</reference>
<dbReference type="GO" id="GO:0034657">
    <property type="term" value="C:GID complex"/>
    <property type="evidence" value="ECO:0007669"/>
    <property type="project" value="TreeGrafter"/>
</dbReference>
<dbReference type="PANTHER" id="PTHR12170">
    <property type="entry name" value="MACROPHAGE ERYTHROBLAST ATTACHER-RELATED"/>
    <property type="match status" value="1"/>
</dbReference>
<evidence type="ECO:0000256" key="7">
    <source>
        <dbReference type="PROSITE-ProRule" id="PRU01215"/>
    </source>
</evidence>
<evidence type="ECO:0000259" key="10">
    <source>
        <dbReference type="PROSITE" id="PS51867"/>
    </source>
</evidence>
<keyword evidence="6" id="KW-0862">Zinc</keyword>
<evidence type="ECO:0000256" key="3">
    <source>
        <dbReference type="ARBA" id="ARBA00022490"/>
    </source>
</evidence>
<dbReference type="PROSITE" id="PS50897">
    <property type="entry name" value="CTLH"/>
    <property type="match status" value="1"/>
</dbReference>
<dbReference type="PROSITE" id="PS50896">
    <property type="entry name" value="LISH"/>
    <property type="match status" value="1"/>
</dbReference>
<evidence type="ECO:0000256" key="8">
    <source>
        <dbReference type="SAM" id="MobiDB-lite"/>
    </source>
</evidence>
<keyword evidence="12" id="KW-1185">Reference proteome</keyword>
<evidence type="ECO:0000256" key="6">
    <source>
        <dbReference type="ARBA" id="ARBA00022833"/>
    </source>
</evidence>
<dbReference type="PROSITE" id="PS51867">
    <property type="entry name" value="ZF_RING_GID"/>
    <property type="match status" value="1"/>
</dbReference>
<dbReference type="Proteomes" id="UP001176517">
    <property type="component" value="Unassembled WGS sequence"/>
</dbReference>
<feature type="domain" description="RING-Gid-type" evidence="10">
    <location>
        <begin position="549"/>
        <end position="621"/>
    </location>
</feature>
<gene>
    <name evidence="11" type="primary">FYV10</name>
    <name evidence="11" type="ORF">OC846_004058</name>
</gene>
<feature type="region of interest" description="Disordered" evidence="8">
    <location>
        <begin position="266"/>
        <end position="333"/>
    </location>
</feature>
<comment type="subcellular location">
    <subcellularLocation>
        <location evidence="1">Cytoplasm</location>
    </subcellularLocation>
</comment>
<dbReference type="CDD" id="cd16659">
    <property type="entry name" value="RING-Ubox_Emp"/>
    <property type="match status" value="1"/>
</dbReference>
<feature type="region of interest" description="Disordered" evidence="8">
    <location>
        <begin position="414"/>
        <end position="446"/>
    </location>
</feature>
<proteinExistence type="inferred from homology"/>
<evidence type="ECO:0000256" key="1">
    <source>
        <dbReference type="ARBA" id="ARBA00004496"/>
    </source>
</evidence>
<dbReference type="InterPro" id="IPR024964">
    <property type="entry name" value="CTLH/CRA"/>
</dbReference>
<name>A0AAN6GNV8_9BASI</name>
<dbReference type="InterPro" id="IPR045098">
    <property type="entry name" value="Fyv10_fam"/>
</dbReference>
<dbReference type="EMBL" id="JAPDMZ010000112">
    <property type="protein sequence ID" value="KAK0549451.1"/>
    <property type="molecule type" value="Genomic_DNA"/>
</dbReference>
<evidence type="ECO:0000259" key="9">
    <source>
        <dbReference type="PROSITE" id="PS50897"/>
    </source>
</evidence>
<keyword evidence="4" id="KW-0479">Metal-binding</keyword>
<dbReference type="PANTHER" id="PTHR12170:SF2">
    <property type="entry name" value="E3 UBIQUITIN-PROTEIN TRANSFERASE MAEA"/>
    <property type="match status" value="1"/>
</dbReference>
<feature type="zinc finger region" description="RING-Gid-type" evidence="7">
    <location>
        <begin position="549"/>
        <end position="621"/>
    </location>
</feature>
<feature type="compositionally biased region" description="Acidic residues" evidence="8">
    <location>
        <begin position="286"/>
        <end position="298"/>
    </location>
</feature>
<organism evidence="11 12">
    <name type="scientific">Tilletia horrida</name>
    <dbReference type="NCBI Taxonomy" id="155126"/>
    <lineage>
        <taxon>Eukaryota</taxon>
        <taxon>Fungi</taxon>
        <taxon>Dikarya</taxon>
        <taxon>Basidiomycota</taxon>
        <taxon>Ustilaginomycotina</taxon>
        <taxon>Exobasidiomycetes</taxon>
        <taxon>Tilletiales</taxon>
        <taxon>Tilletiaceae</taxon>
        <taxon>Tilletia</taxon>
    </lineage>
</organism>
<comment type="similarity">
    <text evidence="2">Belongs to the FYV10 family.</text>
</comment>
<evidence type="ECO:0000313" key="11">
    <source>
        <dbReference type="EMBL" id="KAK0549451.1"/>
    </source>
</evidence>
<dbReference type="Pfam" id="PF10607">
    <property type="entry name" value="CTLH"/>
    <property type="match status" value="2"/>
</dbReference>
<dbReference type="InterPro" id="IPR006594">
    <property type="entry name" value="LisH"/>
</dbReference>
<keyword evidence="3" id="KW-0963">Cytoplasm</keyword>
<dbReference type="GO" id="GO:0005737">
    <property type="term" value="C:cytoplasm"/>
    <property type="evidence" value="ECO:0007669"/>
    <property type="project" value="UniProtKB-SubCell"/>
</dbReference>
<comment type="caution">
    <text evidence="11">The sequence shown here is derived from an EMBL/GenBank/DDBJ whole genome shotgun (WGS) entry which is preliminary data.</text>
</comment>
<dbReference type="InterPro" id="IPR044063">
    <property type="entry name" value="ZF_RING_GID"/>
</dbReference>
<protein>
    <submittedName>
        <fullName evidence="11">GID complex subunit containing RING finger motif</fullName>
    </submittedName>
</protein>
<dbReference type="AlphaFoldDB" id="A0AAN6GNV8"/>